<gene>
    <name evidence="3" type="ORF">SZL87_15655</name>
</gene>
<feature type="chain" id="PRO_5045805789" evidence="1">
    <location>
        <begin position="27"/>
        <end position="424"/>
    </location>
</feature>
<dbReference type="Proteomes" id="UP001387110">
    <property type="component" value="Unassembled WGS sequence"/>
</dbReference>
<reference evidence="3 4" key="1">
    <citation type="submission" date="2023-12" db="EMBL/GenBank/DDBJ databases">
        <authorList>
            <person name="Easwaran N."/>
            <person name="Lazarus H.P.S."/>
        </authorList>
    </citation>
    <scope>NUCLEOTIDE SEQUENCE [LARGE SCALE GENOMIC DNA]</scope>
    <source>
        <strain evidence="3 4">VIT-2023</strain>
    </source>
</reference>
<dbReference type="EMBL" id="JBAWKY010000006">
    <property type="protein sequence ID" value="MEI4463861.1"/>
    <property type="molecule type" value="Genomic_DNA"/>
</dbReference>
<sequence>MIKFNPLLKILSFAVLLLLFTSPVDASEQGIVVKNIKSTSSTIELSWSSSAPAFQVYDETKLVYQGTSHNFTSKKLSPGTTYTFYIKAMDKDEEYLSESKIQLSTKSTSSNEVDPTAAFNLVTVMTDGVVTLKWDAVSGVSKYYIYKNNQLLKTTTSRTFQDIKFAKDETALYKVSAKKAISAARKKEVAAYLKEQKINPTSSEAKALQYDELSIEKEVLGASTYIQDPSSYSGLSTTRKKQWTLRYTTFLSGHWIKNANSASKYRYFTGDDRGYSTSSSKYRTRADVNVCFCSSGSSAGLSRSVGLTHGYSKKKKFLKKARASEKGMYLTNLSLGKSKIQFTLRHAIGNPLVYAPTIDYSVVGTFYKNGRYKLSGSHDHAPHHEVYLKGYNSSSFKTMHKSASNGLLWLAPPYPDVSWSKSNF</sequence>
<feature type="domain" description="Fibronectin type-III" evidence="2">
    <location>
        <begin position="25"/>
        <end position="97"/>
    </location>
</feature>
<dbReference type="InterPro" id="IPR013783">
    <property type="entry name" value="Ig-like_fold"/>
</dbReference>
<proteinExistence type="predicted"/>
<accession>A0ABU8ELR6</accession>
<evidence type="ECO:0000259" key="2">
    <source>
        <dbReference type="SMART" id="SM00060"/>
    </source>
</evidence>
<dbReference type="SUPFAM" id="SSF49265">
    <property type="entry name" value="Fibronectin type III"/>
    <property type="match status" value="1"/>
</dbReference>
<dbReference type="InterPro" id="IPR021631">
    <property type="entry name" value="DUF3238"/>
</dbReference>
<dbReference type="RefSeq" id="WP_336449704.1">
    <property type="nucleotide sequence ID" value="NZ_JBAWKY010000006.1"/>
</dbReference>
<dbReference type="SMART" id="SM00060">
    <property type="entry name" value="FN3"/>
    <property type="match status" value="1"/>
</dbReference>
<protein>
    <submittedName>
        <fullName evidence="3">DUF3238 domain-containing protein</fullName>
    </submittedName>
</protein>
<evidence type="ECO:0000256" key="1">
    <source>
        <dbReference type="SAM" id="SignalP"/>
    </source>
</evidence>
<evidence type="ECO:0000313" key="4">
    <source>
        <dbReference type="Proteomes" id="UP001387110"/>
    </source>
</evidence>
<dbReference type="InterPro" id="IPR036116">
    <property type="entry name" value="FN3_sf"/>
</dbReference>
<organism evidence="3 4">
    <name type="scientific">Exiguobacterium indicum</name>
    <dbReference type="NCBI Taxonomy" id="296995"/>
    <lineage>
        <taxon>Bacteria</taxon>
        <taxon>Bacillati</taxon>
        <taxon>Bacillota</taxon>
        <taxon>Bacilli</taxon>
        <taxon>Bacillales</taxon>
        <taxon>Bacillales Family XII. Incertae Sedis</taxon>
        <taxon>Exiguobacterium</taxon>
    </lineage>
</organism>
<dbReference type="Gene3D" id="2.60.40.10">
    <property type="entry name" value="Immunoglobulins"/>
    <property type="match status" value="2"/>
</dbReference>
<keyword evidence="4" id="KW-1185">Reference proteome</keyword>
<feature type="signal peptide" evidence="1">
    <location>
        <begin position="1"/>
        <end position="26"/>
    </location>
</feature>
<dbReference type="InterPro" id="IPR003961">
    <property type="entry name" value="FN3_dom"/>
</dbReference>
<dbReference type="Pfam" id="PF11579">
    <property type="entry name" value="DUF3238"/>
    <property type="match status" value="1"/>
</dbReference>
<name>A0ABU8ELR6_9BACL</name>
<evidence type="ECO:0000313" key="3">
    <source>
        <dbReference type="EMBL" id="MEI4463861.1"/>
    </source>
</evidence>
<keyword evidence="1" id="KW-0732">Signal</keyword>
<comment type="caution">
    <text evidence="3">The sequence shown here is derived from an EMBL/GenBank/DDBJ whole genome shotgun (WGS) entry which is preliminary data.</text>
</comment>